<reference evidence="2 3" key="1">
    <citation type="journal article" date="2017" name="Int. J. Syst. Evol. Microbiol.">
        <title>Rouxiella badensis sp. nov. and Rouxiella silvae sp. nov. isolated from peat bog soil in Germany and emendation of the genus description.</title>
        <authorList>
            <person name="Le Fleche-Mateos A."/>
            <person name="Kugler J.H."/>
            <person name="Hansen S.H."/>
            <person name="Syldatk C."/>
            <person name="Hausmann R."/>
            <person name="Lomprez F."/>
            <person name="Vandenbogaert M."/>
            <person name="Manuguerra J.C."/>
            <person name="Grimont P.A."/>
        </authorList>
    </citation>
    <scope>NUCLEOTIDE SEQUENCE [LARGE SCALE GENOMIC DNA]</scope>
    <source>
        <strain evidence="2 3">DSM 100043</strain>
    </source>
</reference>
<keyword evidence="3" id="KW-1185">Reference proteome</keyword>
<gene>
    <name evidence="2" type="ORF">BS640_14675</name>
</gene>
<dbReference type="EMBL" id="MRWE01000024">
    <property type="protein sequence ID" value="ORJ24769.1"/>
    <property type="molecule type" value="Genomic_DNA"/>
</dbReference>
<dbReference type="InterPro" id="IPR009683">
    <property type="entry name" value="Extensin-like_C"/>
</dbReference>
<evidence type="ECO:0000313" key="2">
    <source>
        <dbReference type="EMBL" id="ORJ24769.1"/>
    </source>
</evidence>
<sequence length="232" mass="25189">MRYILFALVLLGVSVAFFPWLESQLPAQYNPFTPLSVTDAPGLMTQYKLRKISKNQAACLAVLESARAAGLINFQSVPDSGGQCPLTGAVRVQNFGSVALSSSFLASCPLAVSGTMFVAQAAAPLAEQVFGQRLVRIDHLGSFACRNVYHRAVGRLSEHATAEALDVAGFRMKDGEDVTVASGWKREGKDADYLHQVFRGACPFFGNIIGPDYNAAHANHFHLGMRWFGFCR</sequence>
<dbReference type="RefSeq" id="WP_084912823.1">
    <property type="nucleotide sequence ID" value="NZ_CAUQAZ010000081.1"/>
</dbReference>
<dbReference type="STRING" id="1646377.BS640_14675"/>
<dbReference type="AlphaFoldDB" id="A0A1X0WDC6"/>
<accession>A0A1X0WDC6</accession>
<comment type="caution">
    <text evidence="2">The sequence shown here is derived from an EMBL/GenBank/DDBJ whole genome shotgun (WGS) entry which is preliminary data.</text>
</comment>
<dbReference type="Pfam" id="PF06904">
    <property type="entry name" value="Extensin-like_C"/>
    <property type="match status" value="1"/>
</dbReference>
<evidence type="ECO:0000313" key="3">
    <source>
        <dbReference type="Proteomes" id="UP000192536"/>
    </source>
</evidence>
<organism evidence="2 3">
    <name type="scientific">Rouxiella badensis</name>
    <dbReference type="NCBI Taxonomy" id="1646377"/>
    <lineage>
        <taxon>Bacteria</taxon>
        <taxon>Pseudomonadati</taxon>
        <taxon>Pseudomonadota</taxon>
        <taxon>Gammaproteobacteria</taxon>
        <taxon>Enterobacterales</taxon>
        <taxon>Yersiniaceae</taxon>
        <taxon>Rouxiella</taxon>
    </lineage>
</organism>
<evidence type="ECO:0000259" key="1">
    <source>
        <dbReference type="Pfam" id="PF06904"/>
    </source>
</evidence>
<protein>
    <submittedName>
        <fullName evidence="2">Extensin</fullName>
    </submittedName>
</protein>
<proteinExistence type="predicted"/>
<name>A0A1X0WDC6_9GAMM</name>
<dbReference type="Proteomes" id="UP000192536">
    <property type="component" value="Unassembled WGS sequence"/>
</dbReference>
<feature type="domain" description="Extensin-like C-terminal" evidence="1">
    <location>
        <begin position="58"/>
        <end position="232"/>
    </location>
</feature>